<dbReference type="Pfam" id="PF00403">
    <property type="entry name" value="HMA"/>
    <property type="match status" value="1"/>
</dbReference>
<proteinExistence type="predicted"/>
<evidence type="ECO:0000256" key="1">
    <source>
        <dbReference type="ARBA" id="ARBA00022723"/>
    </source>
</evidence>
<gene>
    <name evidence="3" type="ORF">J3U87_02860</name>
</gene>
<dbReference type="KEGG" id="scor:J3U87_02860"/>
<dbReference type="PROSITE" id="PS50846">
    <property type="entry name" value="HMA_2"/>
    <property type="match status" value="1"/>
</dbReference>
<accession>A0A8A4TN39</accession>
<keyword evidence="1" id="KW-0479">Metal-binding</keyword>
<dbReference type="FunFam" id="3.30.70.100:FF:000001">
    <property type="entry name" value="ATPase copper transporting beta"/>
    <property type="match status" value="1"/>
</dbReference>
<dbReference type="PROSITE" id="PS01047">
    <property type="entry name" value="HMA_1"/>
    <property type="match status" value="1"/>
</dbReference>
<sequence length="120" mass="12516">MSHIREQRPLRGLILLAAVAVALLLTACHSEASKSEPAEIVTTRFSVEGMTCDSCNQAIQGAVGKLAGVESCVADFQTGTAVVRHDAGAVPVATLQETIDRLGYQSKPEAAKTPEPAASQ</sequence>
<dbReference type="SUPFAM" id="SSF55008">
    <property type="entry name" value="HMA, heavy metal-associated domain"/>
    <property type="match status" value="1"/>
</dbReference>
<dbReference type="InterPro" id="IPR017969">
    <property type="entry name" value="Heavy-metal-associated_CS"/>
</dbReference>
<dbReference type="GO" id="GO:0046872">
    <property type="term" value="F:metal ion binding"/>
    <property type="evidence" value="ECO:0007669"/>
    <property type="project" value="UniProtKB-KW"/>
</dbReference>
<dbReference type="EMBL" id="CP071793">
    <property type="protein sequence ID" value="QTD51386.1"/>
    <property type="molecule type" value="Genomic_DNA"/>
</dbReference>
<evidence type="ECO:0000313" key="3">
    <source>
        <dbReference type="EMBL" id="QTD51386.1"/>
    </source>
</evidence>
<dbReference type="Gene3D" id="3.30.70.100">
    <property type="match status" value="1"/>
</dbReference>
<dbReference type="AlphaFoldDB" id="A0A8A4TN39"/>
<dbReference type="Proteomes" id="UP000663929">
    <property type="component" value="Chromosome"/>
</dbReference>
<dbReference type="InterPro" id="IPR036163">
    <property type="entry name" value="HMA_dom_sf"/>
</dbReference>
<organism evidence="3 4">
    <name type="scientific">Sulfidibacter corallicola</name>
    <dbReference type="NCBI Taxonomy" id="2818388"/>
    <lineage>
        <taxon>Bacteria</taxon>
        <taxon>Pseudomonadati</taxon>
        <taxon>Acidobacteriota</taxon>
        <taxon>Holophagae</taxon>
        <taxon>Acanthopleuribacterales</taxon>
        <taxon>Acanthopleuribacteraceae</taxon>
        <taxon>Sulfidibacter</taxon>
    </lineage>
</organism>
<dbReference type="CDD" id="cd00371">
    <property type="entry name" value="HMA"/>
    <property type="match status" value="1"/>
</dbReference>
<dbReference type="RefSeq" id="WP_237381517.1">
    <property type="nucleotide sequence ID" value="NZ_CP071793.1"/>
</dbReference>
<evidence type="ECO:0000259" key="2">
    <source>
        <dbReference type="PROSITE" id="PS50846"/>
    </source>
</evidence>
<protein>
    <submittedName>
        <fullName evidence="3">Heavy-metal-associated domain-containing protein</fullName>
    </submittedName>
</protein>
<keyword evidence="4" id="KW-1185">Reference proteome</keyword>
<dbReference type="InterPro" id="IPR006121">
    <property type="entry name" value="HMA_dom"/>
</dbReference>
<feature type="domain" description="HMA" evidence="2">
    <location>
        <begin position="41"/>
        <end position="107"/>
    </location>
</feature>
<dbReference type="PROSITE" id="PS51257">
    <property type="entry name" value="PROKAR_LIPOPROTEIN"/>
    <property type="match status" value="1"/>
</dbReference>
<name>A0A8A4TN39_SULCO</name>
<reference evidence="3" key="1">
    <citation type="submission" date="2021-03" db="EMBL/GenBank/DDBJ databases">
        <title>Acanthopleuribacteraceae sp. M133.</title>
        <authorList>
            <person name="Wang G."/>
        </authorList>
    </citation>
    <scope>NUCLEOTIDE SEQUENCE</scope>
    <source>
        <strain evidence="3">M133</strain>
    </source>
</reference>
<evidence type="ECO:0000313" key="4">
    <source>
        <dbReference type="Proteomes" id="UP000663929"/>
    </source>
</evidence>